<evidence type="ECO:0000256" key="9">
    <source>
        <dbReference type="ARBA" id="ARBA00040965"/>
    </source>
</evidence>
<dbReference type="Gramene" id="Pp3c9_24240V3.3">
    <property type="protein sequence ID" value="Pp3c9_24240V3.3"/>
    <property type="gene ID" value="Pp3c9_24240"/>
</dbReference>
<dbReference type="PANTHER" id="PTHR11129:SF1">
    <property type="entry name" value="PROTEIN FARNESYLTRANSFERASE_GERANYLGERANYLTRANSFERASE TYPE-1 SUBUNIT ALPHA"/>
    <property type="match status" value="1"/>
</dbReference>
<evidence type="ECO:0000256" key="16">
    <source>
        <dbReference type="ARBA" id="ARBA00055749"/>
    </source>
</evidence>
<dbReference type="EMBL" id="ABEU02000009">
    <property type="protein sequence ID" value="PNR48635.1"/>
    <property type="molecule type" value="Genomic_DNA"/>
</dbReference>
<keyword evidence="8" id="KW-0460">Magnesium</keyword>
<reference evidence="17 19" key="1">
    <citation type="journal article" date="2008" name="Science">
        <title>The Physcomitrella genome reveals evolutionary insights into the conquest of land by plants.</title>
        <authorList>
            <person name="Rensing S."/>
            <person name="Lang D."/>
            <person name="Zimmer A."/>
            <person name="Terry A."/>
            <person name="Salamov A."/>
            <person name="Shapiro H."/>
            <person name="Nishiyama T."/>
            <person name="Perroud P.-F."/>
            <person name="Lindquist E."/>
            <person name="Kamisugi Y."/>
            <person name="Tanahashi T."/>
            <person name="Sakakibara K."/>
            <person name="Fujita T."/>
            <person name="Oishi K."/>
            <person name="Shin-I T."/>
            <person name="Kuroki Y."/>
            <person name="Toyoda A."/>
            <person name="Suzuki Y."/>
            <person name="Hashimoto A."/>
            <person name="Yamaguchi K."/>
            <person name="Sugano A."/>
            <person name="Kohara Y."/>
            <person name="Fujiyama A."/>
            <person name="Anterola A."/>
            <person name="Aoki S."/>
            <person name="Ashton N."/>
            <person name="Barbazuk W.B."/>
            <person name="Barker E."/>
            <person name="Bennetzen J."/>
            <person name="Bezanilla M."/>
            <person name="Blankenship R."/>
            <person name="Cho S.H."/>
            <person name="Dutcher S."/>
            <person name="Estelle M."/>
            <person name="Fawcett J.A."/>
            <person name="Gundlach H."/>
            <person name="Hanada K."/>
            <person name="Heyl A."/>
            <person name="Hicks K.A."/>
            <person name="Hugh J."/>
            <person name="Lohr M."/>
            <person name="Mayer K."/>
            <person name="Melkozernov A."/>
            <person name="Murata T."/>
            <person name="Nelson D."/>
            <person name="Pils B."/>
            <person name="Prigge M."/>
            <person name="Reiss B."/>
            <person name="Renner T."/>
            <person name="Rombauts S."/>
            <person name="Rushton P."/>
            <person name="Sanderfoot A."/>
            <person name="Schween G."/>
            <person name="Shiu S.-H."/>
            <person name="Stueber K."/>
            <person name="Theodoulou F.L."/>
            <person name="Tu H."/>
            <person name="Van de Peer Y."/>
            <person name="Verrier P.J."/>
            <person name="Waters E."/>
            <person name="Wood A."/>
            <person name="Yang L."/>
            <person name="Cove D."/>
            <person name="Cuming A."/>
            <person name="Hasebe M."/>
            <person name="Lucas S."/>
            <person name="Mishler D.B."/>
            <person name="Reski R."/>
            <person name="Grigoriev I."/>
            <person name="Quatrano R.S."/>
            <person name="Boore J.L."/>
        </authorList>
    </citation>
    <scope>NUCLEOTIDE SEQUENCE [LARGE SCALE GENOMIC DNA]</scope>
    <source>
        <strain evidence="18 19">cv. Gransden 2004</strain>
    </source>
</reference>
<dbReference type="GO" id="GO:0004660">
    <property type="term" value="F:protein farnesyltransferase activity"/>
    <property type="evidence" value="ECO:0007669"/>
    <property type="project" value="UniProtKB-EC"/>
</dbReference>
<comment type="catalytic activity">
    <reaction evidence="15">
        <text>geranylgeranyl diphosphate + L-cysteinyl-[protein] = S-geranylgeranyl-L-cysteinyl-[protein] + diphosphate</text>
        <dbReference type="Rhea" id="RHEA:21240"/>
        <dbReference type="Rhea" id="RHEA-COMP:10131"/>
        <dbReference type="Rhea" id="RHEA-COMP:11537"/>
        <dbReference type="ChEBI" id="CHEBI:29950"/>
        <dbReference type="ChEBI" id="CHEBI:33019"/>
        <dbReference type="ChEBI" id="CHEBI:57533"/>
        <dbReference type="ChEBI" id="CHEBI:86021"/>
        <dbReference type="EC" id="2.5.1.59"/>
    </reaction>
</comment>
<evidence type="ECO:0000256" key="6">
    <source>
        <dbReference type="ARBA" id="ARBA00022679"/>
    </source>
</evidence>
<evidence type="ECO:0000256" key="5">
    <source>
        <dbReference type="ARBA" id="ARBA00022602"/>
    </source>
</evidence>
<comment type="function">
    <text evidence="16">Essential subunit of both the farnesyltransferase and the geranylgeranyltransferase complex. Contributes to the transfer of a farnesyl or geranylgeranyl moiety from farnesyl or geranylgeranyl diphosphate to a cysteine at the fourth position from the C-terminus of several proteins having the C-terminal sequence Cys-aliphatic-aliphatic-X.</text>
</comment>
<dbReference type="EC" id="2.5.1.58" evidence="4"/>
<dbReference type="GO" id="GO:0005953">
    <property type="term" value="C:CAAX-protein geranylgeranyltransferase complex"/>
    <property type="evidence" value="ECO:0000318"/>
    <property type="project" value="GO_Central"/>
</dbReference>
<organism evidence="17">
    <name type="scientific">Physcomitrium patens</name>
    <name type="common">Spreading-leaved earth moss</name>
    <name type="synonym">Physcomitrella patens</name>
    <dbReference type="NCBI Taxonomy" id="3218"/>
    <lineage>
        <taxon>Eukaryota</taxon>
        <taxon>Viridiplantae</taxon>
        <taxon>Streptophyta</taxon>
        <taxon>Embryophyta</taxon>
        <taxon>Bryophyta</taxon>
        <taxon>Bryophytina</taxon>
        <taxon>Bryopsida</taxon>
        <taxon>Funariidae</taxon>
        <taxon>Funariales</taxon>
        <taxon>Funariaceae</taxon>
        <taxon>Physcomitrium</taxon>
    </lineage>
</organism>
<dbReference type="GO" id="GO:0005737">
    <property type="term" value="C:cytoplasm"/>
    <property type="evidence" value="ECO:0000318"/>
    <property type="project" value="GO_Central"/>
</dbReference>
<dbReference type="STRING" id="3218.A9TIK1"/>
<evidence type="ECO:0000256" key="2">
    <source>
        <dbReference type="ARBA" id="ARBA00006734"/>
    </source>
</evidence>
<evidence type="ECO:0000256" key="3">
    <source>
        <dbReference type="ARBA" id="ARBA00012700"/>
    </source>
</evidence>
<sequence>MAAAVVAEGVEAGLDFDWSDVEPVPQNDGPRPVVPIAYTDDFREAMDRFRAILAKDERSPRALKLTGDVIALNPANYTVWHFRRLVLEALSSNLLEELEFVNANAEGNHKNYQIWHHRRWVVQKLGKDAVYQELEFTEGALADDPKNYHAWSHRQWLLQELDDWSWELDYCSTLLKIDSANNSAWNQRFFVITKCPSLGGLHQMRDSEVRYCTDAIKQVPANESSWRYLKGLFLDDQSALVKDPLVSETCISEIVKDSYNVPALGFLLDLVSAGFQPTAEQSEMLQKILPTWVTPSELASALCTLLETVDPIRCQYWAWRRSLLPLAVTVSET</sequence>
<dbReference type="EnsemblPlants" id="Pp3c9_24240V3.3">
    <property type="protein sequence ID" value="Pp3c9_24240V3.3"/>
    <property type="gene ID" value="Pp3c9_24240"/>
</dbReference>
<dbReference type="HOGENOM" id="CLU_026582_1_1_1"/>
<dbReference type="OrthoDB" id="272289at2759"/>
<dbReference type="EC" id="2.5.1.59" evidence="3"/>
<dbReference type="Gramene" id="Pp3c9_24240V3.1">
    <property type="protein sequence ID" value="Pp3c9_24240V3.1"/>
    <property type="gene ID" value="Pp3c9_24240"/>
</dbReference>
<evidence type="ECO:0000256" key="11">
    <source>
        <dbReference type="ARBA" id="ARBA00042436"/>
    </source>
</evidence>
<dbReference type="RefSeq" id="XP_024384523.1">
    <property type="nucleotide sequence ID" value="XM_024528755.2"/>
</dbReference>
<evidence type="ECO:0000256" key="13">
    <source>
        <dbReference type="ARBA" id="ARBA00043219"/>
    </source>
</evidence>
<evidence type="ECO:0000313" key="17">
    <source>
        <dbReference type="EMBL" id="PNR48635.1"/>
    </source>
</evidence>
<evidence type="ECO:0000256" key="12">
    <source>
        <dbReference type="ARBA" id="ARBA00043086"/>
    </source>
</evidence>
<dbReference type="OMA" id="WAIRTFN"/>
<protein>
    <recommendedName>
        <fullName evidence="9">Protein farnesyltransferase/geranylgeranyltransferase type-1 subunit alpha</fullName>
        <ecNumber evidence="4">2.5.1.58</ecNumber>
        <ecNumber evidence="3">2.5.1.59</ecNumber>
    </recommendedName>
    <alternativeName>
        <fullName evidence="12">CAAX farnesyltransferase subunit alpha</fullName>
    </alternativeName>
    <alternativeName>
        <fullName evidence="11">FTase-alpha</fullName>
    </alternativeName>
    <alternativeName>
        <fullName evidence="10">Ras proteins prenyltransferase subunit alpha</fullName>
    </alternativeName>
    <alternativeName>
        <fullName evidence="13">Type I protein geranyl-geranyltransferase subunit alpha</fullName>
    </alternativeName>
</protein>
<dbReference type="Gramene" id="Pp3c9_24240V3.2">
    <property type="protein sequence ID" value="Pp3c9_24240V3.2"/>
    <property type="gene ID" value="Pp3c9_24240"/>
</dbReference>
<dbReference type="Gene3D" id="1.25.40.120">
    <property type="entry name" value="Protein prenylyltransferase"/>
    <property type="match status" value="1"/>
</dbReference>
<gene>
    <name evidence="18" type="primary">LOC112286658</name>
    <name evidence="17" type="ORF">PHYPA_013112</name>
</gene>
<dbReference type="PROSITE" id="PS51147">
    <property type="entry name" value="PFTA"/>
    <property type="match status" value="5"/>
</dbReference>
<evidence type="ECO:0000313" key="18">
    <source>
        <dbReference type="EnsemblPlants" id="Pp3c9_24240V3.1"/>
    </source>
</evidence>
<evidence type="ECO:0000256" key="14">
    <source>
        <dbReference type="ARBA" id="ARBA00050225"/>
    </source>
</evidence>
<evidence type="ECO:0000256" key="15">
    <source>
        <dbReference type="ARBA" id="ARBA00050428"/>
    </source>
</evidence>
<dbReference type="GO" id="GO:0004662">
    <property type="term" value="F:CAAX-protein geranylgeranyltransferase activity"/>
    <property type="evidence" value="ECO:0007669"/>
    <property type="project" value="UniProtKB-EC"/>
</dbReference>
<dbReference type="eggNOG" id="KOG0530">
    <property type="taxonomic scope" value="Eukaryota"/>
</dbReference>
<evidence type="ECO:0000256" key="4">
    <source>
        <dbReference type="ARBA" id="ARBA00012702"/>
    </source>
</evidence>
<dbReference type="Gramene" id="Pp3c9_24240V3.4">
    <property type="protein sequence ID" value="Pp3c9_24240V3.4"/>
    <property type="gene ID" value="Pp3c9_24240"/>
</dbReference>
<dbReference type="RefSeq" id="XP_024384525.1">
    <property type="nucleotide sequence ID" value="XM_024528757.2"/>
</dbReference>
<dbReference type="Proteomes" id="UP000006727">
    <property type="component" value="Chromosome 9"/>
</dbReference>
<dbReference type="EnsemblPlants" id="Pp3c9_24240V3.1">
    <property type="protein sequence ID" value="Pp3c9_24240V3.1"/>
    <property type="gene ID" value="Pp3c9_24240"/>
</dbReference>
<evidence type="ECO:0000313" key="19">
    <source>
        <dbReference type="Proteomes" id="UP000006727"/>
    </source>
</evidence>
<accession>A9TIK1</accession>
<name>A9TIK1_PHYPA</name>
<dbReference type="SUPFAM" id="SSF48439">
    <property type="entry name" value="Protein prenylyltransferase"/>
    <property type="match status" value="1"/>
</dbReference>
<keyword evidence="5" id="KW-0637">Prenyltransferase</keyword>
<dbReference type="AlphaFoldDB" id="A9TIK1"/>
<dbReference type="GO" id="GO:0007323">
    <property type="term" value="P:peptide pheromone maturation"/>
    <property type="evidence" value="ECO:0000318"/>
    <property type="project" value="GO_Central"/>
</dbReference>
<dbReference type="EnsemblPlants" id="Pp3c9_24240V3.2">
    <property type="protein sequence ID" value="Pp3c9_24240V3.2"/>
    <property type="gene ID" value="Pp3c9_24240"/>
</dbReference>
<evidence type="ECO:0000256" key="8">
    <source>
        <dbReference type="ARBA" id="ARBA00022842"/>
    </source>
</evidence>
<reference evidence="18" key="3">
    <citation type="submission" date="2020-12" db="UniProtKB">
        <authorList>
            <consortium name="EnsemblPlants"/>
        </authorList>
    </citation>
    <scope>IDENTIFICATION</scope>
</reference>
<evidence type="ECO:0000256" key="10">
    <source>
        <dbReference type="ARBA" id="ARBA00041392"/>
    </source>
</evidence>
<dbReference type="InterPro" id="IPR002088">
    <property type="entry name" value="Prenyl_trans_a"/>
</dbReference>
<keyword evidence="7" id="KW-0677">Repeat</keyword>
<comment type="catalytic activity">
    <reaction evidence="14">
        <text>L-cysteinyl-[protein] + (2E,6E)-farnesyl diphosphate = S-(2E,6E)-farnesyl-L-cysteinyl-[protein] + diphosphate</text>
        <dbReference type="Rhea" id="RHEA:13345"/>
        <dbReference type="Rhea" id="RHEA-COMP:10131"/>
        <dbReference type="Rhea" id="RHEA-COMP:11535"/>
        <dbReference type="ChEBI" id="CHEBI:29950"/>
        <dbReference type="ChEBI" id="CHEBI:33019"/>
        <dbReference type="ChEBI" id="CHEBI:86019"/>
        <dbReference type="ChEBI" id="CHEBI:175763"/>
        <dbReference type="EC" id="2.5.1.58"/>
    </reaction>
</comment>
<keyword evidence="6" id="KW-0808">Transferase</keyword>
<dbReference type="EnsemblPlants" id="Pp3c9_24240V3.4">
    <property type="protein sequence ID" value="Pp3c9_24240V3.4"/>
    <property type="gene ID" value="Pp3c9_24240"/>
</dbReference>
<reference evidence="17 19" key="2">
    <citation type="journal article" date="2018" name="Plant J.">
        <title>The Physcomitrella patens chromosome-scale assembly reveals moss genome structure and evolution.</title>
        <authorList>
            <person name="Lang D."/>
            <person name="Ullrich K.K."/>
            <person name="Murat F."/>
            <person name="Fuchs J."/>
            <person name="Jenkins J."/>
            <person name="Haas F.B."/>
            <person name="Piednoel M."/>
            <person name="Gundlach H."/>
            <person name="Van Bel M."/>
            <person name="Meyberg R."/>
            <person name="Vives C."/>
            <person name="Morata J."/>
            <person name="Symeonidi A."/>
            <person name="Hiss M."/>
            <person name="Muchero W."/>
            <person name="Kamisugi Y."/>
            <person name="Saleh O."/>
            <person name="Blanc G."/>
            <person name="Decker E.L."/>
            <person name="van Gessel N."/>
            <person name="Grimwood J."/>
            <person name="Hayes R.D."/>
            <person name="Graham S.W."/>
            <person name="Gunter L.E."/>
            <person name="McDaniel S.F."/>
            <person name="Hoernstein S.N.W."/>
            <person name="Larsson A."/>
            <person name="Li F.W."/>
            <person name="Perroud P.F."/>
            <person name="Phillips J."/>
            <person name="Ranjan P."/>
            <person name="Rokshar D.S."/>
            <person name="Rothfels C.J."/>
            <person name="Schneider L."/>
            <person name="Shu S."/>
            <person name="Stevenson D.W."/>
            <person name="Thummler F."/>
            <person name="Tillich M."/>
            <person name="Villarreal Aguilar J.C."/>
            <person name="Widiez T."/>
            <person name="Wong G.K."/>
            <person name="Wymore A."/>
            <person name="Zhang Y."/>
            <person name="Zimmer A.D."/>
            <person name="Quatrano R.S."/>
            <person name="Mayer K.F.X."/>
            <person name="Goodstein D."/>
            <person name="Casacuberta J.M."/>
            <person name="Vandepoele K."/>
            <person name="Reski R."/>
            <person name="Cuming A.C."/>
            <person name="Tuskan G.A."/>
            <person name="Maumus F."/>
            <person name="Salse J."/>
            <person name="Schmutz J."/>
            <person name="Rensing S.A."/>
        </authorList>
    </citation>
    <scope>NUCLEOTIDE SEQUENCE [LARGE SCALE GENOMIC DNA]</scope>
    <source>
        <strain evidence="18 19">cv. Gransden 2004</strain>
    </source>
</reference>
<dbReference type="GO" id="GO:0005965">
    <property type="term" value="C:protein farnesyltransferase complex"/>
    <property type="evidence" value="ECO:0000318"/>
    <property type="project" value="GO_Central"/>
</dbReference>
<dbReference type="PANTHER" id="PTHR11129">
    <property type="entry name" value="PROTEIN FARNESYLTRANSFERASE ALPHA SUBUNIT/RAB GERANYLGERANYL TRANSFERASE ALPHA SUBUNIT"/>
    <property type="match status" value="1"/>
</dbReference>
<dbReference type="GeneID" id="112286658"/>
<keyword evidence="19" id="KW-1185">Reference proteome</keyword>
<evidence type="ECO:0000256" key="7">
    <source>
        <dbReference type="ARBA" id="ARBA00022737"/>
    </source>
</evidence>
<dbReference type="Pfam" id="PF01239">
    <property type="entry name" value="PPTA"/>
    <property type="match status" value="4"/>
</dbReference>
<comment type="cofactor">
    <cofactor evidence="1">
        <name>Mg(2+)</name>
        <dbReference type="ChEBI" id="CHEBI:18420"/>
    </cofactor>
</comment>
<comment type="similarity">
    <text evidence="2">Belongs to the protein prenyltransferase subunit alpha family.</text>
</comment>
<proteinExistence type="inferred from homology"/>
<dbReference type="PaxDb" id="3218-PP1S238_76V6.3"/>
<evidence type="ECO:0000256" key="1">
    <source>
        <dbReference type="ARBA" id="ARBA00001946"/>
    </source>
</evidence>
<dbReference type="FunFam" id="1.25.40.120:FF:000004">
    <property type="entry name" value="Protein farnesyltransferase/geranylgeranyltransferase type-1 subunit alpha"/>
    <property type="match status" value="1"/>
</dbReference>